<dbReference type="PANTHER" id="PTHR11685">
    <property type="entry name" value="RBR FAMILY RING FINGER AND IBR DOMAIN-CONTAINING"/>
    <property type="match status" value="1"/>
</dbReference>
<keyword evidence="17" id="KW-1185">Reference proteome</keyword>
<dbReference type="STRING" id="3760.A0A251NGK4"/>
<dbReference type="eggNOG" id="KOG1812">
    <property type="taxonomic scope" value="Eukaryota"/>
</dbReference>
<evidence type="ECO:0000256" key="12">
    <source>
        <dbReference type="ARBA" id="ARBA00022833"/>
    </source>
</evidence>
<feature type="domain" description="RING-type" evidence="15">
    <location>
        <begin position="30"/>
        <end position="240"/>
    </location>
</feature>
<dbReference type="Pfam" id="PF01485">
    <property type="entry name" value="IBR"/>
    <property type="match status" value="1"/>
</dbReference>
<dbReference type="GO" id="GO:0008270">
    <property type="term" value="F:zinc ion binding"/>
    <property type="evidence" value="ECO:0007669"/>
    <property type="project" value="UniProtKB-KW"/>
</dbReference>
<dbReference type="Proteomes" id="UP000006882">
    <property type="component" value="Chromosome G7"/>
</dbReference>
<evidence type="ECO:0000256" key="1">
    <source>
        <dbReference type="ARBA" id="ARBA00001798"/>
    </source>
</evidence>
<dbReference type="InterPro" id="IPR031127">
    <property type="entry name" value="E3_UB_ligase_RBR"/>
</dbReference>
<dbReference type="SMART" id="SM00647">
    <property type="entry name" value="IBR"/>
    <property type="match status" value="1"/>
</dbReference>
<dbReference type="InterPro" id="IPR002867">
    <property type="entry name" value="IBR_dom"/>
</dbReference>
<dbReference type="InterPro" id="IPR044066">
    <property type="entry name" value="TRIAD_supradom"/>
</dbReference>
<evidence type="ECO:0000256" key="4">
    <source>
        <dbReference type="ARBA" id="ARBA00004906"/>
    </source>
</evidence>
<dbReference type="PROSITE" id="PS51873">
    <property type="entry name" value="TRIAD"/>
    <property type="match status" value="1"/>
</dbReference>
<dbReference type="Gene3D" id="1.20.120.1750">
    <property type="match status" value="1"/>
</dbReference>
<dbReference type="OrthoDB" id="10009520at2759"/>
<keyword evidence="10 13" id="KW-0863">Zinc-finger</keyword>
<gene>
    <name evidence="16" type="ORF">PRUPE_7G191300</name>
</gene>
<evidence type="ECO:0000313" key="17">
    <source>
        <dbReference type="Proteomes" id="UP000006882"/>
    </source>
</evidence>
<keyword evidence="11" id="KW-0833">Ubl conjugation pathway</keyword>
<keyword evidence="12" id="KW-0862">Zinc</keyword>
<dbReference type="GO" id="GO:0061630">
    <property type="term" value="F:ubiquitin protein ligase activity"/>
    <property type="evidence" value="ECO:0000318"/>
    <property type="project" value="GO_Central"/>
</dbReference>
<organism evidence="16 17">
    <name type="scientific">Prunus persica</name>
    <name type="common">Peach</name>
    <name type="synonym">Amygdalus persica</name>
    <dbReference type="NCBI Taxonomy" id="3760"/>
    <lineage>
        <taxon>Eukaryota</taxon>
        <taxon>Viridiplantae</taxon>
        <taxon>Streptophyta</taxon>
        <taxon>Embryophyta</taxon>
        <taxon>Tracheophyta</taxon>
        <taxon>Spermatophyta</taxon>
        <taxon>Magnoliopsida</taxon>
        <taxon>eudicotyledons</taxon>
        <taxon>Gunneridae</taxon>
        <taxon>Pentapetalae</taxon>
        <taxon>rosids</taxon>
        <taxon>fabids</taxon>
        <taxon>Rosales</taxon>
        <taxon>Rosaceae</taxon>
        <taxon>Amygdaloideae</taxon>
        <taxon>Amygdaleae</taxon>
        <taxon>Prunus</taxon>
    </lineage>
</organism>
<evidence type="ECO:0000256" key="6">
    <source>
        <dbReference type="ARBA" id="ARBA00012251"/>
    </source>
</evidence>
<evidence type="ECO:0000313" key="16">
    <source>
        <dbReference type="EMBL" id="ONH97464.1"/>
    </source>
</evidence>
<evidence type="ECO:0000256" key="13">
    <source>
        <dbReference type="PROSITE-ProRule" id="PRU00175"/>
    </source>
</evidence>
<evidence type="ECO:0000256" key="9">
    <source>
        <dbReference type="ARBA" id="ARBA00022737"/>
    </source>
</evidence>
<evidence type="ECO:0000259" key="15">
    <source>
        <dbReference type="PROSITE" id="PS51873"/>
    </source>
</evidence>
<name>A0A251NGK4_PRUPE</name>
<dbReference type="Gene3D" id="3.30.40.10">
    <property type="entry name" value="Zinc/RING finger domain, C3HC4 (zinc finger)"/>
    <property type="match status" value="1"/>
</dbReference>
<accession>A0A251NGK4</accession>
<keyword evidence="9" id="KW-0677">Repeat</keyword>
<comment type="catalytic activity">
    <reaction evidence="1">
        <text>[E2 ubiquitin-conjugating enzyme]-S-ubiquitinyl-L-cysteine + [acceptor protein]-L-lysine = [E2 ubiquitin-conjugating enzyme]-L-cysteine + [acceptor protein]-N(6)-ubiquitinyl-L-lysine.</text>
        <dbReference type="EC" id="2.3.2.31"/>
    </reaction>
</comment>
<reference evidence="16 17" key="1">
    <citation type="journal article" date="2013" name="Nat. Genet.">
        <title>The high-quality draft genome of peach (Prunus persica) identifies unique patterns of genetic diversity, domestication and genome evolution.</title>
        <authorList>
            <consortium name="International Peach Genome Initiative"/>
            <person name="Verde I."/>
            <person name="Abbott A.G."/>
            <person name="Scalabrin S."/>
            <person name="Jung S."/>
            <person name="Shu S."/>
            <person name="Marroni F."/>
            <person name="Zhebentyayeva T."/>
            <person name="Dettori M.T."/>
            <person name="Grimwood J."/>
            <person name="Cattonaro F."/>
            <person name="Zuccolo A."/>
            <person name="Rossini L."/>
            <person name="Jenkins J."/>
            <person name="Vendramin E."/>
            <person name="Meisel L.A."/>
            <person name="Decroocq V."/>
            <person name="Sosinski B."/>
            <person name="Prochnik S."/>
            <person name="Mitros T."/>
            <person name="Policriti A."/>
            <person name="Cipriani G."/>
            <person name="Dondini L."/>
            <person name="Ficklin S."/>
            <person name="Goodstein D.M."/>
            <person name="Xuan P."/>
            <person name="Del Fabbro C."/>
            <person name="Aramini V."/>
            <person name="Copetti D."/>
            <person name="Gonzalez S."/>
            <person name="Horner D.S."/>
            <person name="Falchi R."/>
            <person name="Lucas S."/>
            <person name="Mica E."/>
            <person name="Maldonado J."/>
            <person name="Lazzari B."/>
            <person name="Bielenberg D."/>
            <person name="Pirona R."/>
            <person name="Miculan M."/>
            <person name="Barakat A."/>
            <person name="Testolin R."/>
            <person name="Stella A."/>
            <person name="Tartarini S."/>
            <person name="Tonutti P."/>
            <person name="Arus P."/>
            <person name="Orellana A."/>
            <person name="Wells C."/>
            <person name="Main D."/>
            <person name="Vizzotto G."/>
            <person name="Silva H."/>
            <person name="Salamini F."/>
            <person name="Schmutz J."/>
            <person name="Morgante M."/>
            <person name="Rokhsar D.S."/>
        </authorList>
    </citation>
    <scope>NUCLEOTIDE SEQUENCE [LARGE SCALE GENOMIC DNA]</scope>
    <source>
        <strain evidence="17">cv. Nemared</strain>
    </source>
</reference>
<evidence type="ECO:0000256" key="3">
    <source>
        <dbReference type="ARBA" id="ARBA00003976"/>
    </source>
</evidence>
<feature type="domain" description="RING-type" evidence="14">
    <location>
        <begin position="34"/>
        <end position="80"/>
    </location>
</feature>
<dbReference type="GO" id="GO:0016567">
    <property type="term" value="P:protein ubiquitination"/>
    <property type="evidence" value="ECO:0007669"/>
    <property type="project" value="UniProtKB-UniPathway"/>
</dbReference>
<evidence type="ECO:0000256" key="10">
    <source>
        <dbReference type="ARBA" id="ARBA00022771"/>
    </source>
</evidence>
<dbReference type="PROSITE" id="PS50089">
    <property type="entry name" value="ZF_RING_2"/>
    <property type="match status" value="1"/>
</dbReference>
<dbReference type="InterPro" id="IPR001841">
    <property type="entry name" value="Znf_RING"/>
</dbReference>
<dbReference type="InterPro" id="IPR017907">
    <property type="entry name" value="Znf_RING_CS"/>
</dbReference>
<dbReference type="AlphaFoldDB" id="A0A251NGK4"/>
<dbReference type="PROSITE" id="PS00518">
    <property type="entry name" value="ZF_RING_1"/>
    <property type="match status" value="1"/>
</dbReference>
<dbReference type="UniPathway" id="UPA00143"/>
<comment type="function">
    <text evidence="3">Might act as an E3 ubiquitin-protein ligase, or as part of E3 complex, which accepts ubiquitin from specific E2 ubiquitin-conjugating enzymes and then transfers it to substrates.</text>
</comment>
<dbReference type="InterPro" id="IPR013083">
    <property type="entry name" value="Znf_RING/FYVE/PHD"/>
</dbReference>
<evidence type="ECO:0000256" key="5">
    <source>
        <dbReference type="ARBA" id="ARBA00005884"/>
    </source>
</evidence>
<evidence type="ECO:0000256" key="7">
    <source>
        <dbReference type="ARBA" id="ARBA00022679"/>
    </source>
</evidence>
<dbReference type="GO" id="GO:0006511">
    <property type="term" value="P:ubiquitin-dependent protein catabolic process"/>
    <property type="evidence" value="ECO:0000318"/>
    <property type="project" value="GO_Central"/>
</dbReference>
<evidence type="ECO:0000256" key="2">
    <source>
        <dbReference type="ARBA" id="ARBA00001947"/>
    </source>
</evidence>
<protein>
    <recommendedName>
        <fullName evidence="6">RBR-type E3 ubiquitin transferase</fullName>
        <ecNumber evidence="6">2.3.2.31</ecNumber>
    </recommendedName>
</protein>
<dbReference type="GO" id="GO:0031624">
    <property type="term" value="F:ubiquitin conjugating enzyme binding"/>
    <property type="evidence" value="ECO:0000318"/>
    <property type="project" value="GO_Central"/>
</dbReference>
<dbReference type="EMBL" id="CM007657">
    <property type="protein sequence ID" value="ONH97464.1"/>
    <property type="molecule type" value="Genomic_DNA"/>
</dbReference>
<dbReference type="GO" id="GO:0000151">
    <property type="term" value="C:ubiquitin ligase complex"/>
    <property type="evidence" value="ECO:0000318"/>
    <property type="project" value="GO_Central"/>
</dbReference>
<keyword evidence="7" id="KW-0808">Transferase</keyword>
<comment type="similarity">
    <text evidence="5">Belongs to the RBR family. Ariadne subfamily.</text>
</comment>
<dbReference type="GO" id="GO:0005737">
    <property type="term" value="C:cytoplasm"/>
    <property type="evidence" value="ECO:0000318"/>
    <property type="project" value="GO_Central"/>
</dbReference>
<proteinExistence type="inferred from homology"/>
<dbReference type="EC" id="2.3.2.31" evidence="6"/>
<comment type="pathway">
    <text evidence="4">Protein modification; protein ubiquitination.</text>
</comment>
<keyword evidence="8" id="KW-0479">Metal-binding</keyword>
<dbReference type="FunFam" id="3.30.40.10:FF:000230">
    <property type="entry name" value="RBR-type E3 ubiquitin transferase"/>
    <property type="match status" value="1"/>
</dbReference>
<sequence>MEGKKLRHQRKVVGLAILLINDQQDDINPSTFTCDFCVESKHLQESFKVKGCSHFYCDQCIVKFVVSKLQDNVTSIMCPVPGCKGMLDPEHCRPILPNQIFDRWGSALCEAVVMGSETDKYLYCPFKDCSALLVYENGTKRAVCASVCPHCKRELCPSCKVPWHTEFDCAQFQKLNDDDMVKVLARKLKWPRCPSCKYYIQKSSGCNRMICRCGRGFLYNEPSYSFYDRIRIFLEETPIFLNEIHISFLKETRIFWNKIRISFLKEIQEARISFLKETRIFLKEAQEARISFLKDTRIFLKETQEARISFLKETRIFLKETSISLKEILIFLKERRILFLKEIHIFLKEICIFLKGE</sequence>
<evidence type="ECO:0000259" key="14">
    <source>
        <dbReference type="PROSITE" id="PS50089"/>
    </source>
</evidence>
<dbReference type="SUPFAM" id="SSF57850">
    <property type="entry name" value="RING/U-box"/>
    <property type="match status" value="3"/>
</dbReference>
<evidence type="ECO:0000256" key="8">
    <source>
        <dbReference type="ARBA" id="ARBA00022723"/>
    </source>
</evidence>
<evidence type="ECO:0000256" key="11">
    <source>
        <dbReference type="ARBA" id="ARBA00022786"/>
    </source>
</evidence>
<dbReference type="Gramene" id="ONH97464">
    <property type="protein sequence ID" value="ONH97464"/>
    <property type="gene ID" value="PRUPE_7G191300"/>
</dbReference>
<comment type="cofactor">
    <cofactor evidence="2">
        <name>Zn(2+)</name>
        <dbReference type="ChEBI" id="CHEBI:29105"/>
    </cofactor>
</comment>